<dbReference type="Gene3D" id="1.10.630.10">
    <property type="entry name" value="Cytochrome P450"/>
    <property type="match status" value="1"/>
</dbReference>
<evidence type="ECO:0000313" key="9">
    <source>
        <dbReference type="RefSeq" id="XP_060671229.1"/>
    </source>
</evidence>
<keyword evidence="5" id="KW-0472">Membrane</keyword>
<accession>A0ABM4A3B5</accession>
<organism evidence="8 9">
    <name type="scientific">Ziziphus jujuba</name>
    <name type="common">Chinese jujube</name>
    <name type="synonym">Ziziphus sativa</name>
    <dbReference type="NCBI Taxonomy" id="326968"/>
    <lineage>
        <taxon>Eukaryota</taxon>
        <taxon>Viridiplantae</taxon>
        <taxon>Streptophyta</taxon>
        <taxon>Embryophyta</taxon>
        <taxon>Tracheophyta</taxon>
        <taxon>Spermatophyta</taxon>
        <taxon>Magnoliopsida</taxon>
        <taxon>eudicotyledons</taxon>
        <taxon>Gunneridae</taxon>
        <taxon>Pentapetalae</taxon>
        <taxon>rosids</taxon>
        <taxon>fabids</taxon>
        <taxon>Rosales</taxon>
        <taxon>Rhamnaceae</taxon>
        <taxon>Paliureae</taxon>
        <taxon>Ziziphus</taxon>
    </lineage>
</organism>
<evidence type="ECO:0000256" key="3">
    <source>
        <dbReference type="ARBA" id="ARBA00022692"/>
    </source>
</evidence>
<evidence type="ECO:0000313" key="8">
    <source>
        <dbReference type="Proteomes" id="UP001652623"/>
    </source>
</evidence>
<evidence type="ECO:0000256" key="1">
    <source>
        <dbReference type="ARBA" id="ARBA00004167"/>
    </source>
</evidence>
<keyword evidence="7" id="KW-0349">Heme</keyword>
<dbReference type="PANTHER" id="PTHR24286">
    <property type="entry name" value="CYTOCHROME P450 26"/>
    <property type="match status" value="1"/>
</dbReference>
<keyword evidence="6 7" id="KW-0408">Iron</keyword>
<keyword evidence="7" id="KW-0503">Monooxygenase</keyword>
<dbReference type="PROSITE" id="PS00086">
    <property type="entry name" value="CYTOCHROME_P450"/>
    <property type="match status" value="1"/>
</dbReference>
<reference evidence="9" key="1">
    <citation type="submission" date="2025-08" db="UniProtKB">
        <authorList>
            <consortium name="RefSeq"/>
        </authorList>
    </citation>
    <scope>IDENTIFICATION</scope>
    <source>
        <tissue evidence="9">Seedling</tissue>
    </source>
</reference>
<name>A0ABM4A3B5_ZIZJJ</name>
<comment type="similarity">
    <text evidence="2 7">Belongs to the cytochrome P450 family.</text>
</comment>
<keyword evidence="5" id="KW-1133">Transmembrane helix</keyword>
<keyword evidence="4 7" id="KW-0479">Metal-binding</keyword>
<dbReference type="InterPro" id="IPR002401">
    <property type="entry name" value="Cyt_P450_E_grp-I"/>
</dbReference>
<dbReference type="RefSeq" id="XP_060671229.1">
    <property type="nucleotide sequence ID" value="XM_060815246.1"/>
</dbReference>
<dbReference type="Pfam" id="PF00067">
    <property type="entry name" value="p450"/>
    <property type="match status" value="1"/>
</dbReference>
<dbReference type="GeneID" id="107433410"/>
<protein>
    <submittedName>
        <fullName evidence="9">Cytochrome P450 87A3 isoform X1</fullName>
    </submittedName>
</protein>
<dbReference type="PRINTS" id="PR00385">
    <property type="entry name" value="P450"/>
</dbReference>
<keyword evidence="3" id="KW-0812">Transmembrane</keyword>
<gene>
    <name evidence="9" type="primary">LOC107433410</name>
</gene>
<dbReference type="InterPro" id="IPR036396">
    <property type="entry name" value="Cyt_P450_sf"/>
</dbReference>
<dbReference type="PANTHER" id="PTHR24286:SF185">
    <property type="entry name" value="CYTOCHROME P450 87A3-LIKE"/>
    <property type="match status" value="1"/>
</dbReference>
<evidence type="ECO:0000256" key="6">
    <source>
        <dbReference type="ARBA" id="ARBA00023004"/>
    </source>
</evidence>
<proteinExistence type="inferred from homology"/>
<dbReference type="SUPFAM" id="SSF48264">
    <property type="entry name" value="Cytochrome P450"/>
    <property type="match status" value="1"/>
</dbReference>
<keyword evidence="8" id="KW-1185">Reference proteome</keyword>
<dbReference type="InterPro" id="IPR001128">
    <property type="entry name" value="Cyt_P450"/>
</dbReference>
<sequence>MKLCTSSPIGANFIYVLQRASKAKMITREVLLCLVALLVVWVSHCVYRWKNPKCHGKLPPGSMGFPFIGETIQFFIPNHSLYDIPPFIRSRMARYGSLFRTSLVGRKVVVSVDPEINYQIFQQEGKSFVISYTESFSEIIGRKSLLVYHEMAHKYLKNLILHLVGPANLKAKLIHEMDESTRTRLHSWASHGNIVDIKEATSNMVFEYFAKKLISYDECKTSKKLKDNYNAFMSGLISFPINIPGTAYHACLEGRKNALKVIKDTMEGRKNCNINHGDFLDYLVEEVRKEDTILSEEIAVNMIFLLLFAAYETTSTAITLAIKFISDHPQVLIQLTREHEAILKSRESKNSEITWQEYKSMTFTHMVINETLRLANIVPGMFRKAVKDVQMNGFTIPAGWLVMVVPAITHLDPDKYDDPLLFNPWRWEGKELHAGSKTFMAFGGGVRLCVGADFAKLKMAIFLHYLVLNYRWTVIKGGDTIRMPGLIFPNGLHIKISEKQNG</sequence>
<dbReference type="CDD" id="cd11043">
    <property type="entry name" value="CYP90-like"/>
    <property type="match status" value="1"/>
</dbReference>
<dbReference type="InterPro" id="IPR017972">
    <property type="entry name" value="Cyt_P450_CS"/>
</dbReference>
<dbReference type="PRINTS" id="PR00463">
    <property type="entry name" value="EP450I"/>
</dbReference>
<comment type="subcellular location">
    <subcellularLocation>
        <location evidence="1">Membrane</location>
        <topology evidence="1">Single-pass membrane protein</topology>
    </subcellularLocation>
</comment>
<evidence type="ECO:0000256" key="2">
    <source>
        <dbReference type="ARBA" id="ARBA00010617"/>
    </source>
</evidence>
<evidence type="ECO:0000256" key="7">
    <source>
        <dbReference type="RuleBase" id="RU000461"/>
    </source>
</evidence>
<evidence type="ECO:0000256" key="4">
    <source>
        <dbReference type="ARBA" id="ARBA00022723"/>
    </source>
</evidence>
<keyword evidence="7" id="KW-0560">Oxidoreductase</keyword>
<dbReference type="Proteomes" id="UP001652623">
    <property type="component" value="Chromosome 3"/>
</dbReference>
<evidence type="ECO:0000256" key="5">
    <source>
        <dbReference type="ARBA" id="ARBA00022989"/>
    </source>
</evidence>